<keyword evidence="3" id="KW-0732">Signal</keyword>
<evidence type="ECO:0000256" key="3">
    <source>
        <dbReference type="SAM" id="SignalP"/>
    </source>
</evidence>
<dbReference type="Proteomes" id="UP000288716">
    <property type="component" value="Unassembled WGS sequence"/>
</dbReference>
<dbReference type="PROSITE" id="PS51162">
    <property type="entry name" value="THYROGLOBULIN_1_2"/>
    <property type="match status" value="1"/>
</dbReference>
<dbReference type="InterPro" id="IPR036857">
    <property type="entry name" value="Thyroglobulin_1_sf"/>
</dbReference>
<feature type="signal peptide" evidence="3">
    <location>
        <begin position="1"/>
        <end position="22"/>
    </location>
</feature>
<keyword evidence="1" id="KW-1015">Disulfide bond</keyword>
<keyword evidence="6" id="KW-1185">Reference proteome</keyword>
<comment type="caution">
    <text evidence="2">Lacks conserved residue(s) required for the propagation of feature annotation.</text>
</comment>
<dbReference type="VEuPathDB" id="VectorBase:LDEU010713"/>
<feature type="chain" id="PRO_5019502731" description="Thyroglobulin type-1 domain-containing protein" evidence="3">
    <location>
        <begin position="23"/>
        <end position="89"/>
    </location>
</feature>
<dbReference type="OrthoDB" id="1725934at2759"/>
<sequence length="89" mass="9721">MVTHRNIAILLVLSIAFNVCFASKCTDELDMNKRRLEGGVLDAVGPECDHNGDYTKVQCILNGCYCVDVKTGEALGEVIPWGEPHPVCN</sequence>
<dbReference type="EMBL" id="NCKV01012776">
    <property type="protein sequence ID" value="RWS21327.1"/>
    <property type="molecule type" value="Genomic_DNA"/>
</dbReference>
<gene>
    <name evidence="5" type="ORF">B4U80_11882</name>
</gene>
<dbReference type="AlphaFoldDB" id="A0A443S1A3"/>
<proteinExistence type="predicted"/>
<accession>A0A443S1A3</accession>
<evidence type="ECO:0000259" key="4">
    <source>
        <dbReference type="PROSITE" id="PS51162"/>
    </source>
</evidence>
<dbReference type="Pfam" id="PF00086">
    <property type="entry name" value="Thyroglobulin_1"/>
    <property type="match status" value="1"/>
</dbReference>
<protein>
    <recommendedName>
        <fullName evidence="4">Thyroglobulin type-1 domain-containing protein</fullName>
    </recommendedName>
</protein>
<feature type="domain" description="Thyroglobulin type-1" evidence="4">
    <location>
        <begin position="22"/>
        <end position="88"/>
    </location>
</feature>
<dbReference type="InterPro" id="IPR000716">
    <property type="entry name" value="Thyroglobulin_1"/>
</dbReference>
<evidence type="ECO:0000256" key="2">
    <source>
        <dbReference type="PROSITE-ProRule" id="PRU00500"/>
    </source>
</evidence>
<dbReference type="Gene3D" id="4.10.800.10">
    <property type="entry name" value="Thyroglobulin type-1"/>
    <property type="match status" value="1"/>
</dbReference>
<evidence type="ECO:0000313" key="6">
    <source>
        <dbReference type="Proteomes" id="UP000288716"/>
    </source>
</evidence>
<reference evidence="5 6" key="1">
    <citation type="journal article" date="2018" name="Gigascience">
        <title>Genomes of trombidid mites reveal novel predicted allergens and laterally-transferred genes associated with secondary metabolism.</title>
        <authorList>
            <person name="Dong X."/>
            <person name="Chaisiri K."/>
            <person name="Xia D."/>
            <person name="Armstrong S.D."/>
            <person name="Fang Y."/>
            <person name="Donnelly M.J."/>
            <person name="Kadowaki T."/>
            <person name="McGarry J.W."/>
            <person name="Darby A.C."/>
            <person name="Makepeace B.L."/>
        </authorList>
    </citation>
    <scope>NUCLEOTIDE SEQUENCE [LARGE SCALE GENOMIC DNA]</scope>
    <source>
        <strain evidence="5">UoL-UT</strain>
    </source>
</reference>
<organism evidence="5 6">
    <name type="scientific">Leptotrombidium deliense</name>
    <dbReference type="NCBI Taxonomy" id="299467"/>
    <lineage>
        <taxon>Eukaryota</taxon>
        <taxon>Metazoa</taxon>
        <taxon>Ecdysozoa</taxon>
        <taxon>Arthropoda</taxon>
        <taxon>Chelicerata</taxon>
        <taxon>Arachnida</taxon>
        <taxon>Acari</taxon>
        <taxon>Acariformes</taxon>
        <taxon>Trombidiformes</taxon>
        <taxon>Prostigmata</taxon>
        <taxon>Anystina</taxon>
        <taxon>Parasitengona</taxon>
        <taxon>Trombiculoidea</taxon>
        <taxon>Trombiculidae</taxon>
        <taxon>Leptotrombidium</taxon>
    </lineage>
</organism>
<dbReference type="SUPFAM" id="SSF57610">
    <property type="entry name" value="Thyroglobulin type-1 domain"/>
    <property type="match status" value="1"/>
</dbReference>
<evidence type="ECO:0000313" key="5">
    <source>
        <dbReference type="EMBL" id="RWS21327.1"/>
    </source>
</evidence>
<name>A0A443S1A3_9ACAR</name>
<evidence type="ECO:0000256" key="1">
    <source>
        <dbReference type="ARBA" id="ARBA00023157"/>
    </source>
</evidence>
<comment type="caution">
    <text evidence="5">The sequence shown here is derived from an EMBL/GenBank/DDBJ whole genome shotgun (WGS) entry which is preliminary data.</text>
</comment>